<proteinExistence type="predicted"/>
<protein>
    <submittedName>
        <fullName evidence="1">Uncharacterized protein</fullName>
    </submittedName>
</protein>
<reference evidence="1 2" key="1">
    <citation type="journal article" date="2018" name="Nat. Ecol. Evol.">
        <title>Pezizomycetes genomes reveal the molecular basis of ectomycorrhizal truffle lifestyle.</title>
        <authorList>
            <person name="Murat C."/>
            <person name="Payen T."/>
            <person name="Noel B."/>
            <person name="Kuo A."/>
            <person name="Morin E."/>
            <person name="Chen J."/>
            <person name="Kohler A."/>
            <person name="Krizsan K."/>
            <person name="Balestrini R."/>
            <person name="Da Silva C."/>
            <person name="Montanini B."/>
            <person name="Hainaut M."/>
            <person name="Levati E."/>
            <person name="Barry K.W."/>
            <person name="Belfiori B."/>
            <person name="Cichocki N."/>
            <person name="Clum A."/>
            <person name="Dockter R.B."/>
            <person name="Fauchery L."/>
            <person name="Guy J."/>
            <person name="Iotti M."/>
            <person name="Le Tacon F."/>
            <person name="Lindquist E.A."/>
            <person name="Lipzen A."/>
            <person name="Malagnac F."/>
            <person name="Mello A."/>
            <person name="Molinier V."/>
            <person name="Miyauchi S."/>
            <person name="Poulain J."/>
            <person name="Riccioni C."/>
            <person name="Rubini A."/>
            <person name="Sitrit Y."/>
            <person name="Splivallo R."/>
            <person name="Traeger S."/>
            <person name="Wang M."/>
            <person name="Zifcakova L."/>
            <person name="Wipf D."/>
            <person name="Zambonelli A."/>
            <person name="Paolocci F."/>
            <person name="Nowrousian M."/>
            <person name="Ottonello S."/>
            <person name="Baldrian P."/>
            <person name="Spatafora J.W."/>
            <person name="Henrissat B."/>
            <person name="Nagy L.G."/>
            <person name="Aury J.M."/>
            <person name="Wincker P."/>
            <person name="Grigoriev I.V."/>
            <person name="Bonfante P."/>
            <person name="Martin F.M."/>
        </authorList>
    </citation>
    <scope>NUCLEOTIDE SEQUENCE [LARGE SCALE GENOMIC DNA]</scope>
    <source>
        <strain evidence="1 2">120613-1</strain>
    </source>
</reference>
<keyword evidence="2" id="KW-1185">Reference proteome</keyword>
<dbReference type="AlphaFoldDB" id="A0A3N4J826"/>
<gene>
    <name evidence="1" type="ORF">L873DRAFT_158216</name>
</gene>
<sequence length="83" mass="9068">MRYSHAAPLLFTYSILRTSTFTAEVWRGEDRGAGIHCLLISRRARTGGGGDTLVVCPFVLPDLSAGCFGRVLEFFVGRVSDCL</sequence>
<organism evidence="1 2">
    <name type="scientific">Choiromyces venosus 120613-1</name>
    <dbReference type="NCBI Taxonomy" id="1336337"/>
    <lineage>
        <taxon>Eukaryota</taxon>
        <taxon>Fungi</taxon>
        <taxon>Dikarya</taxon>
        <taxon>Ascomycota</taxon>
        <taxon>Pezizomycotina</taxon>
        <taxon>Pezizomycetes</taxon>
        <taxon>Pezizales</taxon>
        <taxon>Tuberaceae</taxon>
        <taxon>Choiromyces</taxon>
    </lineage>
</organism>
<dbReference type="EMBL" id="ML120469">
    <property type="protein sequence ID" value="RPA92610.1"/>
    <property type="molecule type" value="Genomic_DNA"/>
</dbReference>
<evidence type="ECO:0000313" key="2">
    <source>
        <dbReference type="Proteomes" id="UP000276215"/>
    </source>
</evidence>
<dbReference type="Proteomes" id="UP000276215">
    <property type="component" value="Unassembled WGS sequence"/>
</dbReference>
<evidence type="ECO:0000313" key="1">
    <source>
        <dbReference type="EMBL" id="RPA92610.1"/>
    </source>
</evidence>
<accession>A0A3N4J826</accession>
<name>A0A3N4J826_9PEZI</name>